<dbReference type="PANTHER" id="PTHR23088:SF27">
    <property type="entry name" value="DEAMINATED GLUTATHIONE AMIDASE"/>
    <property type="match status" value="1"/>
</dbReference>
<dbReference type="InterPro" id="IPR001110">
    <property type="entry name" value="UPF0012_CS"/>
</dbReference>
<evidence type="ECO:0000259" key="2">
    <source>
        <dbReference type="PROSITE" id="PS50263"/>
    </source>
</evidence>
<dbReference type="CDD" id="cd07572">
    <property type="entry name" value="nit"/>
    <property type="match status" value="1"/>
</dbReference>
<keyword evidence="4" id="KW-1185">Reference proteome</keyword>
<dbReference type="AlphaFoldDB" id="A0A8J2SMD2"/>
<dbReference type="OrthoDB" id="10250282at2759"/>
<dbReference type="Gene3D" id="3.60.110.10">
    <property type="entry name" value="Carbon-nitrogen hydrolase"/>
    <property type="match status" value="1"/>
</dbReference>
<evidence type="ECO:0000313" key="4">
    <source>
        <dbReference type="Proteomes" id="UP000789595"/>
    </source>
</evidence>
<protein>
    <recommendedName>
        <fullName evidence="2">CN hydrolase domain-containing protein</fullName>
    </recommendedName>
</protein>
<proteinExistence type="predicted"/>
<organism evidence="3 4">
    <name type="scientific">Pelagomonas calceolata</name>
    <dbReference type="NCBI Taxonomy" id="35677"/>
    <lineage>
        <taxon>Eukaryota</taxon>
        <taxon>Sar</taxon>
        <taxon>Stramenopiles</taxon>
        <taxon>Ochrophyta</taxon>
        <taxon>Pelagophyceae</taxon>
        <taxon>Pelagomonadales</taxon>
        <taxon>Pelagomonadaceae</taxon>
        <taxon>Pelagomonas</taxon>
    </lineage>
</organism>
<dbReference type="Pfam" id="PF00795">
    <property type="entry name" value="CN_hydrolase"/>
    <property type="match status" value="1"/>
</dbReference>
<dbReference type="PROSITE" id="PS50263">
    <property type="entry name" value="CN_HYDROLASE"/>
    <property type="match status" value="1"/>
</dbReference>
<dbReference type="GO" id="GO:0016811">
    <property type="term" value="F:hydrolase activity, acting on carbon-nitrogen (but not peptide) bonds, in linear amides"/>
    <property type="evidence" value="ECO:0007669"/>
    <property type="project" value="InterPro"/>
</dbReference>
<dbReference type="SUPFAM" id="SSF56317">
    <property type="entry name" value="Carbon-nitrogen hydrolase"/>
    <property type="match status" value="1"/>
</dbReference>
<dbReference type="InterPro" id="IPR036526">
    <property type="entry name" value="C-N_Hydrolase_sf"/>
</dbReference>
<feature type="domain" description="CN hydrolase" evidence="2">
    <location>
        <begin position="42"/>
        <end position="294"/>
    </location>
</feature>
<gene>
    <name evidence="3" type="ORF">PECAL_2P28990</name>
</gene>
<reference evidence="3" key="1">
    <citation type="submission" date="2021-11" db="EMBL/GenBank/DDBJ databases">
        <authorList>
            <consortium name="Genoscope - CEA"/>
            <person name="William W."/>
        </authorList>
    </citation>
    <scope>NUCLEOTIDE SEQUENCE</scope>
</reference>
<dbReference type="EMBL" id="CAKKNE010000002">
    <property type="protein sequence ID" value="CAH0369762.1"/>
    <property type="molecule type" value="Genomic_DNA"/>
</dbReference>
<dbReference type="InterPro" id="IPR045254">
    <property type="entry name" value="Nit1/2_C-N_Hydrolase"/>
</dbReference>
<comment type="caution">
    <text evidence="3">The sequence shown here is derived from an EMBL/GenBank/DDBJ whole genome shotgun (WGS) entry which is preliminary data.</text>
</comment>
<dbReference type="PROSITE" id="PS01227">
    <property type="entry name" value="UPF0012"/>
    <property type="match status" value="1"/>
</dbReference>
<evidence type="ECO:0000256" key="1">
    <source>
        <dbReference type="ARBA" id="ARBA00022801"/>
    </source>
</evidence>
<keyword evidence="1" id="KW-0378">Hydrolase</keyword>
<name>A0A8J2SMD2_9STRA</name>
<sequence length="322" mass="34274">MRGAVRRLTRVAALHRALTRSTALQHAARRASMAAAAGKALPRVAVGQLNSTGDHAANLAQAEKLCAAAAAAGANLLCLPEAFSFIGASPQETISQAEALDGPRLEQYRTLARRHGLWLSLGGFHEAGAPGNRVHNTHVVVDAAGATVAEYRKIHLFDVDVPGGATLLESKSTTPGKAEAVVVDARDQLGFTFGLTTCYDVRFPELYVALARRGCDAILVPSAFTVPTGEAHWHLLLRARAVESQSYILAAAQSGAHNEKRRSYGHALAVDPWGVVVADAGDAAPSLVTVDLDLEKVRSIREKMPIQAHRRRDVVELLLDDG</sequence>
<accession>A0A8J2SMD2</accession>
<evidence type="ECO:0000313" key="3">
    <source>
        <dbReference type="EMBL" id="CAH0369762.1"/>
    </source>
</evidence>
<dbReference type="InterPro" id="IPR003010">
    <property type="entry name" value="C-N_Hydrolase"/>
</dbReference>
<dbReference type="Proteomes" id="UP000789595">
    <property type="component" value="Unassembled WGS sequence"/>
</dbReference>
<dbReference type="PANTHER" id="PTHR23088">
    <property type="entry name" value="NITRILASE-RELATED"/>
    <property type="match status" value="1"/>
</dbReference>